<dbReference type="InterPro" id="IPR015797">
    <property type="entry name" value="NUDIX_hydrolase-like_dom_sf"/>
</dbReference>
<dbReference type="InterPro" id="IPR020084">
    <property type="entry name" value="NUDIX_hydrolase_CS"/>
</dbReference>
<dbReference type="PROSITE" id="PS51462">
    <property type="entry name" value="NUDIX"/>
    <property type="match status" value="1"/>
</dbReference>
<dbReference type="AlphaFoldDB" id="A0A0A7CPF8"/>
<dbReference type="SUPFAM" id="SSF55811">
    <property type="entry name" value="Nudix"/>
    <property type="match status" value="1"/>
</dbReference>
<dbReference type="InterPro" id="IPR000086">
    <property type="entry name" value="NUDIX_hydrolase_dom"/>
</dbReference>
<organism evidence="5">
    <name type="scientific">Achlya hypogyna</name>
    <name type="common">Oomycete</name>
    <name type="synonym">Protoachlya hypogyna</name>
    <dbReference type="NCBI Taxonomy" id="1202772"/>
    <lineage>
        <taxon>Eukaryota</taxon>
        <taxon>Sar</taxon>
        <taxon>Stramenopiles</taxon>
        <taxon>Oomycota</taxon>
        <taxon>Saprolegniomycetes</taxon>
        <taxon>Saprolegniales</taxon>
        <taxon>Achlyaceae</taxon>
        <taxon>Achlya</taxon>
    </lineage>
</organism>
<accession>A0A0A7CPF8</accession>
<dbReference type="CDD" id="cd03426">
    <property type="entry name" value="NUDIX_CoAse_Nudt7"/>
    <property type="match status" value="1"/>
</dbReference>
<dbReference type="Pfam" id="PF00293">
    <property type="entry name" value="NUDIX"/>
    <property type="match status" value="1"/>
</dbReference>
<evidence type="ECO:0000256" key="1">
    <source>
        <dbReference type="ARBA" id="ARBA00022801"/>
    </source>
</evidence>
<dbReference type="AntiFam" id="ANF00226">
    <property type="entry name" value="Shadow ORF (opposite pknB)"/>
</dbReference>
<reference evidence="5" key="1">
    <citation type="journal article" date="2014" name="Genome Biol. Evol.">
        <title>The secreted proteins of Achlya hypogyna and Thraustotheca clavata identify the ancestral oomycete secretome and reveal gene acquisitions by horizontal gene transfer.</title>
        <authorList>
            <person name="Misner I."/>
            <person name="Blouin N."/>
            <person name="Leonard G."/>
            <person name="Richards T.A."/>
            <person name="Lane C.E."/>
        </authorList>
    </citation>
    <scope>NUCLEOTIDE SEQUENCE</scope>
    <source>
        <strain evidence="5">ATCC 48635</strain>
    </source>
</reference>
<evidence type="ECO:0000256" key="3">
    <source>
        <dbReference type="SAM" id="SignalP"/>
    </source>
</evidence>
<dbReference type="PANTHER" id="PTHR12992">
    <property type="entry name" value="NUDIX HYDROLASE"/>
    <property type="match status" value="1"/>
</dbReference>
<evidence type="ECO:0000313" key="5">
    <source>
        <dbReference type="EMBL" id="AIG56329.1"/>
    </source>
</evidence>
<feature type="region of interest" description="Disordered" evidence="2">
    <location>
        <begin position="510"/>
        <end position="541"/>
    </location>
</feature>
<feature type="signal peptide" evidence="3">
    <location>
        <begin position="1"/>
        <end position="19"/>
    </location>
</feature>
<protein>
    <submittedName>
        <fullName evidence="5">Secreted protein</fullName>
    </submittedName>
</protein>
<evidence type="ECO:0000256" key="2">
    <source>
        <dbReference type="SAM" id="MobiDB-lite"/>
    </source>
</evidence>
<feature type="chain" id="PRO_5002026022" evidence="3">
    <location>
        <begin position="20"/>
        <end position="688"/>
    </location>
</feature>
<evidence type="ECO:0000259" key="4">
    <source>
        <dbReference type="PROSITE" id="PS51462"/>
    </source>
</evidence>
<dbReference type="InterPro" id="IPR045121">
    <property type="entry name" value="CoAse"/>
</dbReference>
<dbReference type="GO" id="GO:0010945">
    <property type="term" value="F:coenzyme A diphosphatase activity"/>
    <property type="evidence" value="ECO:0007669"/>
    <property type="project" value="InterPro"/>
</dbReference>
<sequence length="688" mass="76386">MVRAITSFLFLTASVCVLTTDVAIKPTTEPVTVAPTPAPTHSKFWGSQDLWIYTSAWYAEQCSCMCASICYNPPVNIKTNLVTGRLYPIYNDNMPQLSALEDKASPVLAHPDCTRKPALFSAAAINAVGRNNLVTYFPFDFNKDPANMWNPAAPTPAKVIPMYNFPCSGMLETDYLRAAVSMAQYIGTPKIITDNINGTVSKSALVSAFKKKGLDVVLRCRDEALYEVFSCWSKNLPYSYQVEEDDQCYAPAQPIKCPAAVIKEEGNCGNQIKITKFRASVAAVLRLDGDRVRLLFIRRAVNPKDRWSGQIAFPGGKSEGNETSLQTAVRETWEEVGLDLNGADVLGQLNDRVATSINKLIVSTHVFLLPVNAPVPPFQLQTTEISAAFWVDIHDIVHAPSRQLYVPITSMMRRTNDSPVLYKCLDLIGFSSVGFPCVYLASPSHPKDSSAVREPHDYVLWGLTYGMVTELMHLSGVPRQPEPVVFLVWRHLQRHPLELVHVVVAGKERRPREHLNEDAADAPHVDRERVPGAQKQLRRPVPPRHHVLSERLTLGGVGSVAGLGHAAGKTEVAELHEAVAVDEHVGRFDVPVQHVGRVHVAQRRQHLIRHIGNVLGVEYFLGLDHSVQISFHKVSHEPNLPHNALGVDEIVESFGDVLDRDRVARYLVRSRDHDAVRSVAHRADKLRC</sequence>
<keyword evidence="3" id="KW-0732">Signal</keyword>
<dbReference type="PANTHER" id="PTHR12992:SF44">
    <property type="entry name" value="NUDIX HYDROLASE DOMAIN-CONTAINING PROTEIN"/>
    <property type="match status" value="1"/>
</dbReference>
<name>A0A0A7CPF8_ACHHY</name>
<dbReference type="Gene3D" id="3.90.79.10">
    <property type="entry name" value="Nucleoside Triphosphate Pyrophosphohydrolase"/>
    <property type="match status" value="1"/>
</dbReference>
<proteinExistence type="predicted"/>
<feature type="compositionally biased region" description="Basic and acidic residues" evidence="2">
    <location>
        <begin position="510"/>
        <end position="530"/>
    </location>
</feature>
<feature type="domain" description="Nudix hydrolase" evidence="4">
    <location>
        <begin position="276"/>
        <end position="413"/>
    </location>
</feature>
<keyword evidence="1" id="KW-0378">Hydrolase</keyword>
<dbReference type="PROSITE" id="PS00893">
    <property type="entry name" value="NUDIX_BOX"/>
    <property type="match status" value="1"/>
</dbReference>
<dbReference type="EMBL" id="KM038868">
    <property type="protein sequence ID" value="AIG56329.1"/>
    <property type="molecule type" value="Genomic_DNA"/>
</dbReference>